<gene>
    <name evidence="3" type="ORF">JMJ77_009496</name>
</gene>
<dbReference type="EMBL" id="JAESDN010000009">
    <property type="protein sequence ID" value="KAG7045413.1"/>
    <property type="molecule type" value="Genomic_DNA"/>
</dbReference>
<proteinExistence type="inferred from homology"/>
<dbReference type="Proteomes" id="UP000699042">
    <property type="component" value="Unassembled WGS sequence"/>
</dbReference>
<dbReference type="OrthoDB" id="10051290at2759"/>
<dbReference type="Gene3D" id="1.10.275.10">
    <property type="entry name" value="Fumarase/aspartase (N-terminal domain)"/>
    <property type="match status" value="1"/>
</dbReference>
<comment type="caution">
    <text evidence="3">The sequence shown here is derived from an EMBL/GenBank/DDBJ whole genome shotgun (WGS) entry which is preliminary data.</text>
</comment>
<dbReference type="InterPro" id="IPR001106">
    <property type="entry name" value="Aromatic_Lyase"/>
</dbReference>
<organism evidence="3 4">
    <name type="scientific">Colletotrichum scovillei</name>
    <dbReference type="NCBI Taxonomy" id="1209932"/>
    <lineage>
        <taxon>Eukaryota</taxon>
        <taxon>Fungi</taxon>
        <taxon>Dikarya</taxon>
        <taxon>Ascomycota</taxon>
        <taxon>Pezizomycotina</taxon>
        <taxon>Sordariomycetes</taxon>
        <taxon>Hypocreomycetidae</taxon>
        <taxon>Glomerellales</taxon>
        <taxon>Glomerellaceae</taxon>
        <taxon>Colletotrichum</taxon>
        <taxon>Colletotrichum acutatum species complex</taxon>
    </lineage>
</organism>
<keyword evidence="4" id="KW-1185">Reference proteome</keyword>
<dbReference type="NCBIfam" id="TIGR01226">
    <property type="entry name" value="phe_am_lyase"/>
    <property type="match status" value="1"/>
</dbReference>
<dbReference type="GO" id="GO:0016841">
    <property type="term" value="F:ammonia-lyase activity"/>
    <property type="evidence" value="ECO:0007669"/>
    <property type="project" value="InterPro"/>
</dbReference>
<dbReference type="SUPFAM" id="SSF48557">
    <property type="entry name" value="L-aspartase-like"/>
    <property type="match status" value="1"/>
</dbReference>
<dbReference type="PANTHER" id="PTHR10362">
    <property type="entry name" value="HISTIDINE AMMONIA-LYASE"/>
    <property type="match status" value="1"/>
</dbReference>
<evidence type="ECO:0000313" key="3">
    <source>
        <dbReference type="EMBL" id="KAG7045413.1"/>
    </source>
</evidence>
<protein>
    <submittedName>
        <fullName evidence="3">Phenylalanine ammonia-lyase</fullName>
    </submittedName>
</protein>
<dbReference type="Pfam" id="PF00221">
    <property type="entry name" value="Lyase_aromatic"/>
    <property type="match status" value="1"/>
</dbReference>
<dbReference type="GO" id="GO:0006559">
    <property type="term" value="P:L-phenylalanine catabolic process"/>
    <property type="evidence" value="ECO:0007669"/>
    <property type="project" value="InterPro"/>
</dbReference>
<reference evidence="3" key="1">
    <citation type="submission" date="2021-05" db="EMBL/GenBank/DDBJ databases">
        <title>Comparative genomics of three Colletotrichum scovillei strains and genetic complementation revealed genes involved fungal growth and virulence on chili pepper.</title>
        <authorList>
            <person name="Hsieh D.-K."/>
            <person name="Chuang S.-C."/>
            <person name="Chen C.-Y."/>
            <person name="Chao Y.-T."/>
            <person name="Lu M.-Y.J."/>
            <person name="Lee M.-H."/>
            <person name="Shih M.-C."/>
        </authorList>
    </citation>
    <scope>NUCLEOTIDE SEQUENCE</scope>
    <source>
        <strain evidence="3">Coll-153</strain>
    </source>
</reference>
<dbReference type="Gene3D" id="1.20.200.10">
    <property type="entry name" value="Fumarase/aspartase (Central domain)"/>
    <property type="match status" value="1"/>
</dbReference>
<sequence>MATTHATLVRKQTRDVKDLGSLAFVFPLDGLYLDVPAVIAVARHGLVPRVKDDQLIRDRIRQSINVLDHHIENGWVVYGVNTGFGGSADSRTEQLKKLQISLLQHTQSAIIASSDMTNSQVDQDGQSHVIPTAWVKAAIVIRANQSLRGHSAVRLEVIETLLSLLRHDITPLIPLRGTISASGDLMPLSYIAGTLIGDPNISVTIGSGPSRKVISARDALKQYDIQPVELQPKEGLGLINGTAPSAALAALVIHEANQLAVLAQGLTAFTSECLLGNVEWTNEFIHRIRPHDGQKEVANNIRNFLKSSKYVTGLEGKKRTGQGLWQDRYSTRTAPQWMGPYLEDLQLAYRQIRTELNSTSDNPVIDIGVGGDVAAGDVYSGGNFQATAITSAMDKTRTALQMIGRMLFSQCSELINPATNNGLDPNLVFGDPDQSYTMKGIDVNMSAYMSELAALAHPVSSHVQSAEMHNQGINSLAFLSGRRTMEAVDILSHMCAAHLLVCCQAADLRAYHEKFLTSVSSSTSMAKLASLLSADNYIKSEGQTTETATTATALDELVRVWWYGANKYSHTQRCSVVASKAASHIMDSLAHDGSSCVSLIQVLAVRDEFRQTMEAWVADPSNNPNSNYTYPEGLGRGAAALHDFVRQELQVQFHQGLREEQSSTIGTSVSKIYEAIRQAAVVERLLPCLFQEDGGFERYISETPADGGSWPRGFLSHASFDDRYLPMSLVNAREQERLKRKREE</sequence>
<keyword evidence="2" id="KW-0456">Lyase</keyword>
<dbReference type="InterPro" id="IPR023144">
    <property type="entry name" value="Phe_NH3-lyase_shielding_dom_sf"/>
</dbReference>
<comment type="similarity">
    <text evidence="1 2">Belongs to the PAL/histidase family.</text>
</comment>
<dbReference type="InterPro" id="IPR024083">
    <property type="entry name" value="Fumarase/histidase_N"/>
</dbReference>
<dbReference type="Gene3D" id="1.10.274.20">
    <property type="entry name" value="Phenylalanine ammonia-lyase 1, domain 3"/>
    <property type="match status" value="1"/>
</dbReference>
<dbReference type="GO" id="GO:0005737">
    <property type="term" value="C:cytoplasm"/>
    <property type="evidence" value="ECO:0007669"/>
    <property type="project" value="InterPro"/>
</dbReference>
<dbReference type="AlphaFoldDB" id="A0A9P7QYA2"/>
<dbReference type="InterPro" id="IPR005922">
    <property type="entry name" value="Phe_NH3-lyase"/>
</dbReference>
<dbReference type="CDD" id="cd00332">
    <property type="entry name" value="PAL-HAL"/>
    <property type="match status" value="1"/>
</dbReference>
<name>A0A9P7QYA2_9PEZI</name>
<evidence type="ECO:0000256" key="1">
    <source>
        <dbReference type="ARBA" id="ARBA00007238"/>
    </source>
</evidence>
<evidence type="ECO:0000313" key="4">
    <source>
        <dbReference type="Proteomes" id="UP000699042"/>
    </source>
</evidence>
<dbReference type="PROSITE" id="PS00488">
    <property type="entry name" value="PAL_HISTIDASE"/>
    <property type="match status" value="1"/>
</dbReference>
<dbReference type="InterPro" id="IPR008948">
    <property type="entry name" value="L-Aspartase-like"/>
</dbReference>
<dbReference type="InterPro" id="IPR022313">
    <property type="entry name" value="Phe/His_NH3-lyase_AS"/>
</dbReference>
<evidence type="ECO:0000256" key="2">
    <source>
        <dbReference type="RuleBase" id="RU003954"/>
    </source>
</evidence>
<accession>A0A9P7QYA2</accession>